<gene>
    <name evidence="2" type="ORF">QFW81_10855</name>
</gene>
<dbReference type="EMBL" id="JARXRO010000016">
    <property type="protein sequence ID" value="MDH5834420.1"/>
    <property type="molecule type" value="Genomic_DNA"/>
</dbReference>
<feature type="compositionally biased region" description="Basic and acidic residues" evidence="1">
    <location>
        <begin position="1"/>
        <end position="21"/>
    </location>
</feature>
<name>A0ABT6JV92_9GAMM</name>
<feature type="region of interest" description="Disordered" evidence="1">
    <location>
        <begin position="1"/>
        <end position="30"/>
    </location>
</feature>
<evidence type="ECO:0000313" key="2">
    <source>
        <dbReference type="EMBL" id="MDH5834420.1"/>
    </source>
</evidence>
<reference evidence="2 3" key="1">
    <citation type="submission" date="2023-04" db="EMBL/GenBank/DDBJ databases">
        <title>Luteimonas sp. M1R5S59.</title>
        <authorList>
            <person name="Sun J.-Q."/>
        </authorList>
    </citation>
    <scope>NUCLEOTIDE SEQUENCE [LARGE SCALE GENOMIC DNA]</scope>
    <source>
        <strain evidence="2 3">M1R5S59</strain>
    </source>
</reference>
<dbReference type="RefSeq" id="WP_280578791.1">
    <property type="nucleotide sequence ID" value="NZ_JARXRO010000016.1"/>
</dbReference>
<keyword evidence="3" id="KW-1185">Reference proteome</keyword>
<proteinExistence type="predicted"/>
<accession>A0ABT6JV92</accession>
<evidence type="ECO:0000256" key="1">
    <source>
        <dbReference type="SAM" id="MobiDB-lite"/>
    </source>
</evidence>
<evidence type="ECO:0000313" key="3">
    <source>
        <dbReference type="Proteomes" id="UP001156873"/>
    </source>
</evidence>
<organism evidence="2 3">
    <name type="scientific">Luteimonas kalidii</name>
    <dbReference type="NCBI Taxonomy" id="3042025"/>
    <lineage>
        <taxon>Bacteria</taxon>
        <taxon>Pseudomonadati</taxon>
        <taxon>Pseudomonadota</taxon>
        <taxon>Gammaproteobacteria</taxon>
        <taxon>Lysobacterales</taxon>
        <taxon>Lysobacteraceae</taxon>
        <taxon>Luteimonas</taxon>
    </lineage>
</organism>
<protein>
    <submittedName>
        <fullName evidence="2">Uncharacterized protein</fullName>
    </submittedName>
</protein>
<dbReference type="Proteomes" id="UP001156873">
    <property type="component" value="Unassembled WGS sequence"/>
</dbReference>
<sequence>MSERSEFGPRAPPPEKRRGPDWRSQSGSRPAEAVLVTFAKTKVTRATARKLLRLIFAVELRFISANSKHPEAERSVASRPSSF</sequence>
<comment type="caution">
    <text evidence="2">The sequence shown here is derived from an EMBL/GenBank/DDBJ whole genome shotgun (WGS) entry which is preliminary data.</text>
</comment>